<organism evidence="3 4">
    <name type="scientific">Acrodontium crateriforme</name>
    <dbReference type="NCBI Taxonomy" id="150365"/>
    <lineage>
        <taxon>Eukaryota</taxon>
        <taxon>Fungi</taxon>
        <taxon>Dikarya</taxon>
        <taxon>Ascomycota</taxon>
        <taxon>Pezizomycotina</taxon>
        <taxon>Dothideomycetes</taxon>
        <taxon>Dothideomycetidae</taxon>
        <taxon>Mycosphaerellales</taxon>
        <taxon>Teratosphaeriaceae</taxon>
        <taxon>Acrodontium</taxon>
    </lineage>
</organism>
<evidence type="ECO:0000313" key="4">
    <source>
        <dbReference type="Proteomes" id="UP001303373"/>
    </source>
</evidence>
<sequence length="317" mass="35091">MTRSDLPARQLKADDQHHPPSADNPFSTPPWHAIQHPQPVVHADRSPRHSRNLVTGEIAGHQHDRQLSHAPNSLYKSSSLSSAASSAMTGVIPSIDLEKAGGGHTRSNASARRVESRNSHTHVSNSRRASRDPEKAILDIPTNSSLTDREPIDDDRVKPTHLQEAKALSILLFLCSPCLALSFLNTIWTFIALFITLLTQPIRLCARRPSFSLQLSGLLGPPLNLQLRSIYTALPPHANEDCDYNAFTLVLVHFLSPLLSLGMMLVAWVVAVYWASSAIVGDPAGMDKQDDGRETVLALRRWWERWLLQSVKENDGL</sequence>
<feature type="region of interest" description="Disordered" evidence="1">
    <location>
        <begin position="96"/>
        <end position="154"/>
    </location>
</feature>
<reference evidence="3 4" key="1">
    <citation type="submission" date="2023-11" db="EMBL/GenBank/DDBJ databases">
        <title>An acidophilic fungus is an integral part of prey digestion in a carnivorous sundew plant.</title>
        <authorList>
            <person name="Tsai I.J."/>
        </authorList>
    </citation>
    <scope>NUCLEOTIDE SEQUENCE [LARGE SCALE GENOMIC DNA]</scope>
    <source>
        <strain evidence="3">169a</strain>
    </source>
</reference>
<keyword evidence="2" id="KW-0812">Transmembrane</keyword>
<feature type="region of interest" description="Disordered" evidence="1">
    <location>
        <begin position="1"/>
        <end position="48"/>
    </location>
</feature>
<keyword evidence="2" id="KW-0472">Membrane</keyword>
<proteinExistence type="predicted"/>
<feature type="transmembrane region" description="Helical" evidence="2">
    <location>
        <begin position="168"/>
        <end position="195"/>
    </location>
</feature>
<accession>A0AAQ3MDK4</accession>
<protein>
    <submittedName>
        <fullName evidence="3">Uncharacterized protein</fullName>
    </submittedName>
</protein>
<evidence type="ECO:0000256" key="1">
    <source>
        <dbReference type="SAM" id="MobiDB-lite"/>
    </source>
</evidence>
<keyword evidence="4" id="KW-1185">Reference proteome</keyword>
<feature type="transmembrane region" description="Helical" evidence="2">
    <location>
        <begin position="254"/>
        <end position="276"/>
    </location>
</feature>
<dbReference type="AlphaFoldDB" id="A0AAQ3MDK4"/>
<evidence type="ECO:0000313" key="3">
    <source>
        <dbReference type="EMBL" id="WPH03977.1"/>
    </source>
</evidence>
<evidence type="ECO:0000256" key="2">
    <source>
        <dbReference type="SAM" id="Phobius"/>
    </source>
</evidence>
<name>A0AAQ3MDK4_9PEZI</name>
<dbReference type="EMBL" id="CP138591">
    <property type="protein sequence ID" value="WPH03977.1"/>
    <property type="molecule type" value="Genomic_DNA"/>
</dbReference>
<gene>
    <name evidence="3" type="ORF">R9X50_00686000</name>
</gene>
<dbReference type="Proteomes" id="UP001303373">
    <property type="component" value="Chromosome 12"/>
</dbReference>
<feature type="compositionally biased region" description="Basic and acidic residues" evidence="1">
    <location>
        <begin position="11"/>
        <end position="20"/>
    </location>
</feature>
<keyword evidence="2" id="KW-1133">Transmembrane helix</keyword>